<feature type="compositionally biased region" description="Basic and acidic residues" evidence="1">
    <location>
        <begin position="263"/>
        <end position="277"/>
    </location>
</feature>
<organism evidence="2">
    <name type="scientific">Mucor ambiguus</name>
    <dbReference type="NCBI Taxonomy" id="91626"/>
    <lineage>
        <taxon>Eukaryota</taxon>
        <taxon>Fungi</taxon>
        <taxon>Fungi incertae sedis</taxon>
        <taxon>Mucoromycota</taxon>
        <taxon>Mucoromycotina</taxon>
        <taxon>Mucoromycetes</taxon>
        <taxon>Mucorales</taxon>
        <taxon>Mucorineae</taxon>
        <taxon>Mucoraceae</taxon>
        <taxon>Mucor</taxon>
    </lineage>
</organism>
<keyword evidence="3" id="KW-1185">Reference proteome</keyword>
<proteinExistence type="predicted"/>
<feature type="compositionally biased region" description="Basic and acidic residues" evidence="1">
    <location>
        <begin position="291"/>
        <end position="309"/>
    </location>
</feature>
<dbReference type="STRING" id="91626.A0A0C9N428"/>
<evidence type="ECO:0000313" key="3">
    <source>
        <dbReference type="Proteomes" id="UP000053815"/>
    </source>
</evidence>
<dbReference type="InterPro" id="IPR010487">
    <property type="entry name" value="NGRN/Rrg9"/>
</dbReference>
<dbReference type="AlphaFoldDB" id="A0A0C9N428"/>
<dbReference type="Pfam" id="PF06413">
    <property type="entry name" value="Neugrin"/>
    <property type="match status" value="1"/>
</dbReference>
<dbReference type="EMBL" id="DF836694">
    <property type="protein sequence ID" value="GAN10812.1"/>
    <property type="molecule type" value="Genomic_DNA"/>
</dbReference>
<protein>
    <submittedName>
        <fullName evidence="2">Uncharacterized protein</fullName>
    </submittedName>
</protein>
<reference evidence="2" key="1">
    <citation type="submission" date="2014-09" db="EMBL/GenBank/DDBJ databases">
        <title>Draft genome sequence of an oleaginous Mucoromycotina fungus Mucor ambiguus NBRC6742.</title>
        <authorList>
            <person name="Takeda I."/>
            <person name="Yamane N."/>
            <person name="Morita T."/>
            <person name="Tamano K."/>
            <person name="Machida M."/>
            <person name="Baker S."/>
            <person name="Koike H."/>
        </authorList>
    </citation>
    <scope>NUCLEOTIDE SEQUENCE</scope>
    <source>
        <strain evidence="2">NBRC 6742</strain>
    </source>
</reference>
<feature type="region of interest" description="Disordered" evidence="1">
    <location>
        <begin position="291"/>
        <end position="373"/>
    </location>
</feature>
<name>A0A0C9N428_9FUNG</name>
<feature type="compositionally biased region" description="Basic and acidic residues" evidence="1">
    <location>
        <begin position="192"/>
        <end position="205"/>
    </location>
</feature>
<feature type="compositionally biased region" description="Basic and acidic residues" evidence="1">
    <location>
        <begin position="114"/>
        <end position="137"/>
    </location>
</feature>
<feature type="region of interest" description="Disordered" evidence="1">
    <location>
        <begin position="105"/>
        <end position="277"/>
    </location>
</feature>
<accession>A0A0C9N428</accession>
<feature type="compositionally biased region" description="Basic and acidic residues" evidence="1">
    <location>
        <begin position="215"/>
        <end position="254"/>
    </location>
</feature>
<feature type="compositionally biased region" description="Basic and acidic residues" evidence="1">
    <location>
        <begin position="150"/>
        <end position="184"/>
    </location>
</feature>
<feature type="compositionally biased region" description="Polar residues" evidence="1">
    <location>
        <begin position="138"/>
        <end position="149"/>
    </location>
</feature>
<gene>
    <name evidence="2" type="ORF">MAM1_0405c10362</name>
</gene>
<sequence>MFRSIFRLQPVNARLFSSEVSASTGATSNWAPKKRVSRPTMEKIRALAATQPEIYNVVTLSKEFKLSVEGIRRILKSKYVPEGQDGERQEKNRYEAMGERRKEFKKTYNIPEGNPKKFWDKKTNDKVQDISTKRQERSTSSNSKWSNDVYNKRRSFDDDESKFGDRFSRENEKQDRGFGNDNHQRSYSNERAPFRKSFDNEDRRSFSKKFNGSNGERESFRRDHGNEDVRSFRRDHGNEDGRSFRRDYNNEDRRSHSRGSYSNERRQPFERENDVERRSFDRRSDRFDENRRSFRKDNDNREGSYGERKPFRRGNGNESYNRDDSYGERKPFRRENDRERRPSQFNDEKPFRSHNNHQDKAPFNRQASRDDKQ</sequence>
<evidence type="ECO:0000256" key="1">
    <source>
        <dbReference type="SAM" id="MobiDB-lite"/>
    </source>
</evidence>
<dbReference type="Proteomes" id="UP000053815">
    <property type="component" value="Unassembled WGS sequence"/>
</dbReference>
<evidence type="ECO:0000313" key="2">
    <source>
        <dbReference type="EMBL" id="GAN10812.1"/>
    </source>
</evidence>
<dbReference type="OrthoDB" id="5578174at2759"/>
<feature type="compositionally biased region" description="Basic and acidic residues" evidence="1">
    <location>
        <begin position="320"/>
        <end position="373"/>
    </location>
</feature>